<evidence type="ECO:0000313" key="3">
    <source>
        <dbReference type="Proteomes" id="UP000838756"/>
    </source>
</evidence>
<comment type="caution">
    <text evidence="2">The sequence shown here is derived from an EMBL/GenBank/DDBJ whole genome shotgun (WGS) entry which is preliminary data.</text>
</comment>
<evidence type="ECO:0000256" key="1">
    <source>
        <dbReference type="SAM" id="MobiDB-lite"/>
    </source>
</evidence>
<dbReference type="SUPFAM" id="SSF100934">
    <property type="entry name" value="Heat shock protein 70kD (HSP70), C-terminal subdomain"/>
    <property type="match status" value="1"/>
</dbReference>
<accession>A0A8S4QZR5</accession>
<gene>
    <name evidence="2" type="primary">jg5092</name>
    <name evidence="2" type="ORF">PAEG_LOCUS6767</name>
</gene>
<protein>
    <submittedName>
        <fullName evidence="2">Jg5092 protein</fullName>
    </submittedName>
</protein>
<keyword evidence="3" id="KW-1185">Reference proteome</keyword>
<sequence>ALDDAGDKLSESDKEQARRECDDALKWLDSNTLAEKEEYEHKLKDLQRVCSPVMSKMHGAANGAGGYPGSQQGQPGFQGHQQGSNGYPGYQQQQQYSGPTVEEVD</sequence>
<dbReference type="Gene3D" id="1.20.1270.10">
    <property type="match status" value="1"/>
</dbReference>
<dbReference type="Proteomes" id="UP000838756">
    <property type="component" value="Unassembled WGS sequence"/>
</dbReference>
<feature type="region of interest" description="Disordered" evidence="1">
    <location>
        <begin position="1"/>
        <end position="21"/>
    </location>
</feature>
<dbReference type="InterPro" id="IPR029048">
    <property type="entry name" value="HSP70_C_sf"/>
</dbReference>
<name>A0A8S4QZR5_9NEOP</name>
<evidence type="ECO:0000313" key="2">
    <source>
        <dbReference type="EMBL" id="CAH2222524.1"/>
    </source>
</evidence>
<feature type="non-terminal residue" evidence="2">
    <location>
        <position position="1"/>
    </location>
</feature>
<reference evidence="2" key="1">
    <citation type="submission" date="2022-03" db="EMBL/GenBank/DDBJ databases">
        <authorList>
            <person name="Lindestad O."/>
        </authorList>
    </citation>
    <scope>NUCLEOTIDE SEQUENCE</scope>
</reference>
<feature type="compositionally biased region" description="Low complexity" evidence="1">
    <location>
        <begin position="69"/>
        <end position="99"/>
    </location>
</feature>
<dbReference type="EMBL" id="CAKXAJ010020476">
    <property type="protein sequence ID" value="CAH2222524.1"/>
    <property type="molecule type" value="Genomic_DNA"/>
</dbReference>
<organism evidence="2 3">
    <name type="scientific">Pararge aegeria aegeria</name>
    <dbReference type="NCBI Taxonomy" id="348720"/>
    <lineage>
        <taxon>Eukaryota</taxon>
        <taxon>Metazoa</taxon>
        <taxon>Ecdysozoa</taxon>
        <taxon>Arthropoda</taxon>
        <taxon>Hexapoda</taxon>
        <taxon>Insecta</taxon>
        <taxon>Pterygota</taxon>
        <taxon>Neoptera</taxon>
        <taxon>Endopterygota</taxon>
        <taxon>Lepidoptera</taxon>
        <taxon>Glossata</taxon>
        <taxon>Ditrysia</taxon>
        <taxon>Papilionoidea</taxon>
        <taxon>Nymphalidae</taxon>
        <taxon>Satyrinae</taxon>
        <taxon>Satyrini</taxon>
        <taxon>Parargina</taxon>
        <taxon>Pararge</taxon>
    </lineage>
</organism>
<feature type="region of interest" description="Disordered" evidence="1">
    <location>
        <begin position="56"/>
        <end position="105"/>
    </location>
</feature>
<dbReference type="AlphaFoldDB" id="A0A8S4QZR5"/>
<proteinExistence type="predicted"/>
<dbReference type="OrthoDB" id="6919184at2759"/>